<dbReference type="InterPro" id="IPR001841">
    <property type="entry name" value="Znf_RING"/>
</dbReference>
<dbReference type="GO" id="GO:0005524">
    <property type="term" value="F:ATP binding"/>
    <property type="evidence" value="ECO:0007669"/>
    <property type="project" value="UniProtKB-KW"/>
</dbReference>
<dbReference type="SMART" id="SM00490">
    <property type="entry name" value="HELICc"/>
    <property type="match status" value="1"/>
</dbReference>
<dbReference type="InterPro" id="IPR000330">
    <property type="entry name" value="SNF2_N"/>
</dbReference>
<dbReference type="SUPFAM" id="SSF57850">
    <property type="entry name" value="RING/U-box"/>
    <property type="match status" value="1"/>
</dbReference>
<keyword evidence="9" id="KW-0067">ATP-binding</keyword>
<dbReference type="Gene3D" id="3.30.40.10">
    <property type="entry name" value="Zinc/RING finger domain, C3HC4 (zinc finger)"/>
    <property type="match status" value="1"/>
</dbReference>
<evidence type="ECO:0000256" key="10">
    <source>
        <dbReference type="ARBA" id="ARBA00023242"/>
    </source>
</evidence>
<evidence type="ECO:0000259" key="13">
    <source>
        <dbReference type="PROSITE" id="PS50064"/>
    </source>
</evidence>
<evidence type="ECO:0000256" key="9">
    <source>
        <dbReference type="ARBA" id="ARBA00022840"/>
    </source>
</evidence>
<evidence type="ECO:0000256" key="5">
    <source>
        <dbReference type="ARBA" id="ARBA00022771"/>
    </source>
</evidence>
<evidence type="ECO:0000256" key="1">
    <source>
        <dbReference type="ARBA" id="ARBA00004123"/>
    </source>
</evidence>
<dbReference type="InterPro" id="IPR014001">
    <property type="entry name" value="Helicase_ATP-bd"/>
</dbReference>
<evidence type="ECO:0000256" key="7">
    <source>
        <dbReference type="ARBA" id="ARBA00022806"/>
    </source>
</evidence>
<dbReference type="InterPro" id="IPR001510">
    <property type="entry name" value="Znf_PARP"/>
</dbReference>
<dbReference type="SMART" id="SM00184">
    <property type="entry name" value="RING"/>
    <property type="match status" value="1"/>
</dbReference>
<keyword evidence="5 11" id="KW-0863">Zinc-finger</keyword>
<dbReference type="SUPFAM" id="SSF57716">
    <property type="entry name" value="Glucocorticoid receptor-like (DNA-binding domain)"/>
    <property type="match status" value="1"/>
</dbReference>
<accession>A0A7S2T9S9</accession>
<feature type="domain" description="Helicase ATP-binding" evidence="15">
    <location>
        <begin position="235"/>
        <end position="613"/>
    </location>
</feature>
<dbReference type="PROSITE" id="PS51194">
    <property type="entry name" value="HELICASE_CTER"/>
    <property type="match status" value="1"/>
</dbReference>
<dbReference type="GO" id="GO:0008270">
    <property type="term" value="F:zinc ion binding"/>
    <property type="evidence" value="ECO:0007669"/>
    <property type="project" value="UniProtKB-KW"/>
</dbReference>
<comment type="similarity">
    <text evidence="2">Belongs to the SNF2/RAD54 helicase family. RAD16 subfamily.</text>
</comment>
<dbReference type="SUPFAM" id="SSF52540">
    <property type="entry name" value="P-loop containing nucleoside triphosphate hydrolases"/>
    <property type="match status" value="2"/>
</dbReference>
<dbReference type="PANTHER" id="PTHR45626">
    <property type="entry name" value="TRANSCRIPTION TERMINATION FACTOR 2-RELATED"/>
    <property type="match status" value="1"/>
</dbReference>
<dbReference type="AlphaFoldDB" id="A0A7S2T9S9"/>
<protein>
    <submittedName>
        <fullName evidence="17">Uncharacterized protein</fullName>
    </submittedName>
</protein>
<sequence>MVSRRAAATRAKARIAEEASASGSSNEKPDPEEVEVEEAVPVPVPVKSEKKKEKGIKKAKKGPLEKEKLEFSIDEETEHWIPLYEDETMTPYLARVEYAKSGRATCRMCCEKIDKATAKVGLPMKWQGGKSAMGAPFGWGTSWAHPQCVRVKPPPGGAKAMEKAIYGAQDLAPKDRKAVIDEISRLDTPETLRELRPEDVDAMVPVRILEERDPPAALTQSLLPFQKEGLGWMLDQEEGEVKGGILADEMGMGKTIQTISMLLASKEKAESEEQQQQKRRRLSLTKLKSKLKSAKVEGQAGSCPATLIVVPTSALMQWAEEIKNFTKPGTLSCFIYYGDRSEVTREDFYTHDVVLTTYPVVEIEYRKVVDTLKVKCEYCGKMLLPRTLYVHQRYFCGPDAVKTERLLKREKKQKETNEKAMETLRIKKKYEGEMTPTITNVYKELMEEANRTPISMFKKGAGAASEAAATPQKKGKGAKKVKKEEDPEFVVDLTQEDSPGTSKQGMVAAPKRGSKTKVKKETPLQAWEANFQEIEVQEQLKDQSEKLMESSLLHGTHWNRIILDEAHKIKARTTSVAKSVYSLRSEYKWCLTGTPLQNRVGELYSLLRFLELDPYAYYFCRKKGCDCKSLHWRFGPKQKACECCGHPGPFHYSYFNRTILNPITRFGYLGEGKKAVIELKRVLDNTQLRRTKKGRAEDVKLPPLTVEVHEASLDAKEKDFYESLYKETQVKFDAYVKKGTLLHNYAHIFELLSRLRQAVNHPFLVIHGNDAEKAKMKTAAASFEKRVEDADEEPEEVRSICGVCHEEVSPEEVVTSEKCGHQFHRTCMMQYVMNLPPGAKLKCPVCFLVMTIDLSESAGEHHNEKCVVVPEKPKAKRSSILSKIDTKSFVTSSKIESLVKSIKEMQRLGGEHKGIIFSQYTRMLDIVEWRIQKLGIKTVKMVGSMPIMMRRSMLEAFKRDPSVKLLLLSLKAGGEGLNLQAASHVFVLEPWWNPAVEMQAIQRAHRIGQTKPVKAVRYFTKGTIEERMMQLQDKKRLVFEGTIDNNLESLTRLNTEDIRFLFS</sequence>
<dbReference type="GO" id="GO:0008094">
    <property type="term" value="F:ATP-dependent activity, acting on DNA"/>
    <property type="evidence" value="ECO:0007669"/>
    <property type="project" value="TreeGrafter"/>
</dbReference>
<evidence type="ECO:0000256" key="11">
    <source>
        <dbReference type="PROSITE-ProRule" id="PRU00175"/>
    </source>
</evidence>
<comment type="subcellular location">
    <subcellularLocation>
        <location evidence="1">Nucleus</location>
    </subcellularLocation>
</comment>
<feature type="domain" description="PARP-type" evidence="13">
    <location>
        <begin position="94"/>
        <end position="187"/>
    </location>
</feature>
<dbReference type="Gene3D" id="3.30.1740.10">
    <property type="entry name" value="Zinc finger, PARP-type"/>
    <property type="match status" value="1"/>
</dbReference>
<evidence type="ECO:0000313" key="17">
    <source>
        <dbReference type="EMBL" id="CAD9723172.1"/>
    </source>
</evidence>
<feature type="domain" description="RING-type" evidence="14">
    <location>
        <begin position="801"/>
        <end position="846"/>
    </location>
</feature>
<evidence type="ECO:0000256" key="4">
    <source>
        <dbReference type="ARBA" id="ARBA00022741"/>
    </source>
</evidence>
<dbReference type="PANTHER" id="PTHR45626:SF12">
    <property type="entry name" value="DNA REPAIR PROTEIN RAD16"/>
    <property type="match status" value="1"/>
</dbReference>
<dbReference type="GO" id="GO:0003677">
    <property type="term" value="F:DNA binding"/>
    <property type="evidence" value="ECO:0007669"/>
    <property type="project" value="InterPro"/>
</dbReference>
<dbReference type="EMBL" id="HBHM01002832">
    <property type="protein sequence ID" value="CAD9723172.1"/>
    <property type="molecule type" value="Transcribed_RNA"/>
</dbReference>
<name>A0A7S2T9S9_9CHLO</name>
<dbReference type="Gene3D" id="3.40.50.10810">
    <property type="entry name" value="Tandem AAA-ATPase domain"/>
    <property type="match status" value="2"/>
</dbReference>
<evidence type="ECO:0000256" key="3">
    <source>
        <dbReference type="ARBA" id="ARBA00022723"/>
    </source>
</evidence>
<dbReference type="InterPro" id="IPR027417">
    <property type="entry name" value="P-loop_NTPase"/>
</dbReference>
<dbReference type="Pfam" id="PF13639">
    <property type="entry name" value="zf-RING_2"/>
    <property type="match status" value="1"/>
</dbReference>
<evidence type="ECO:0000259" key="16">
    <source>
        <dbReference type="PROSITE" id="PS51194"/>
    </source>
</evidence>
<keyword evidence="6" id="KW-0378">Hydrolase</keyword>
<feature type="region of interest" description="Disordered" evidence="12">
    <location>
        <begin position="463"/>
        <end position="520"/>
    </location>
</feature>
<organism evidence="17">
    <name type="scientific">Chloropicon roscoffensis</name>
    <dbReference type="NCBI Taxonomy" id="1461544"/>
    <lineage>
        <taxon>Eukaryota</taxon>
        <taxon>Viridiplantae</taxon>
        <taxon>Chlorophyta</taxon>
        <taxon>Chloropicophyceae</taxon>
        <taxon>Chloropicales</taxon>
        <taxon>Chloropicaceae</taxon>
        <taxon>Chloropicon</taxon>
    </lineage>
</organism>
<dbReference type="Pfam" id="PF00176">
    <property type="entry name" value="SNF2-rel_dom"/>
    <property type="match status" value="2"/>
</dbReference>
<dbReference type="InterPro" id="IPR049730">
    <property type="entry name" value="SNF2/RAD54-like_C"/>
</dbReference>
<dbReference type="PROSITE" id="PS50064">
    <property type="entry name" value="ZF_PARP_2"/>
    <property type="match status" value="1"/>
</dbReference>
<keyword evidence="8" id="KW-0862">Zinc</keyword>
<evidence type="ECO:0000256" key="12">
    <source>
        <dbReference type="SAM" id="MobiDB-lite"/>
    </source>
</evidence>
<dbReference type="Pfam" id="PF00271">
    <property type="entry name" value="Helicase_C"/>
    <property type="match status" value="1"/>
</dbReference>
<gene>
    <name evidence="17" type="ORF">CROS1312_LOCUS2224</name>
</gene>
<dbReference type="InterPro" id="IPR013083">
    <property type="entry name" value="Znf_RING/FYVE/PHD"/>
</dbReference>
<evidence type="ECO:0000256" key="2">
    <source>
        <dbReference type="ARBA" id="ARBA00008438"/>
    </source>
</evidence>
<evidence type="ECO:0000259" key="15">
    <source>
        <dbReference type="PROSITE" id="PS51192"/>
    </source>
</evidence>
<dbReference type="Gene3D" id="3.40.50.300">
    <property type="entry name" value="P-loop containing nucleotide triphosphate hydrolases"/>
    <property type="match status" value="1"/>
</dbReference>
<dbReference type="InterPro" id="IPR038718">
    <property type="entry name" value="SNF2-like_sf"/>
</dbReference>
<proteinExistence type="inferred from homology"/>
<dbReference type="PROSITE" id="PS50089">
    <property type="entry name" value="ZF_RING_2"/>
    <property type="match status" value="1"/>
</dbReference>
<evidence type="ECO:0000256" key="6">
    <source>
        <dbReference type="ARBA" id="ARBA00022801"/>
    </source>
</evidence>
<dbReference type="InterPro" id="IPR050628">
    <property type="entry name" value="SNF2_RAD54_helicase_TF"/>
</dbReference>
<dbReference type="GO" id="GO:0005634">
    <property type="term" value="C:nucleus"/>
    <property type="evidence" value="ECO:0007669"/>
    <property type="project" value="UniProtKB-SubCell"/>
</dbReference>
<dbReference type="InterPro" id="IPR036957">
    <property type="entry name" value="Znf_PARP_sf"/>
</dbReference>
<feature type="domain" description="Helicase C-terminal" evidence="16">
    <location>
        <begin position="894"/>
        <end position="1059"/>
    </location>
</feature>
<keyword evidence="4" id="KW-0547">Nucleotide-binding</keyword>
<feature type="compositionally biased region" description="Low complexity" evidence="12">
    <location>
        <begin position="1"/>
        <end position="10"/>
    </location>
</feature>
<dbReference type="CDD" id="cd18008">
    <property type="entry name" value="DEXDc_SHPRH-like"/>
    <property type="match status" value="1"/>
</dbReference>
<keyword evidence="10" id="KW-0539">Nucleus</keyword>
<dbReference type="Pfam" id="PF00645">
    <property type="entry name" value="zf-PARP"/>
    <property type="match status" value="1"/>
</dbReference>
<dbReference type="GO" id="GO:0004386">
    <property type="term" value="F:helicase activity"/>
    <property type="evidence" value="ECO:0007669"/>
    <property type="project" value="UniProtKB-KW"/>
</dbReference>
<dbReference type="PROSITE" id="PS51192">
    <property type="entry name" value="HELICASE_ATP_BIND_1"/>
    <property type="match status" value="1"/>
</dbReference>
<feature type="region of interest" description="Disordered" evidence="12">
    <location>
        <begin position="1"/>
        <end position="61"/>
    </location>
</feature>
<evidence type="ECO:0000259" key="14">
    <source>
        <dbReference type="PROSITE" id="PS50089"/>
    </source>
</evidence>
<dbReference type="GO" id="GO:0016787">
    <property type="term" value="F:hydrolase activity"/>
    <property type="evidence" value="ECO:0007669"/>
    <property type="project" value="UniProtKB-KW"/>
</dbReference>
<keyword evidence="7" id="KW-0347">Helicase</keyword>
<dbReference type="GO" id="GO:0006289">
    <property type="term" value="P:nucleotide-excision repair"/>
    <property type="evidence" value="ECO:0007669"/>
    <property type="project" value="TreeGrafter"/>
</dbReference>
<dbReference type="SMART" id="SM00487">
    <property type="entry name" value="DEXDc"/>
    <property type="match status" value="1"/>
</dbReference>
<keyword evidence="3" id="KW-0479">Metal-binding</keyword>
<dbReference type="CDD" id="cd18793">
    <property type="entry name" value="SF2_C_SNF"/>
    <property type="match status" value="1"/>
</dbReference>
<dbReference type="SMART" id="SM01336">
    <property type="entry name" value="zf-PARP"/>
    <property type="match status" value="1"/>
</dbReference>
<dbReference type="InterPro" id="IPR001650">
    <property type="entry name" value="Helicase_C-like"/>
</dbReference>
<reference evidence="17" key="1">
    <citation type="submission" date="2021-01" db="EMBL/GenBank/DDBJ databases">
        <authorList>
            <person name="Corre E."/>
            <person name="Pelletier E."/>
            <person name="Niang G."/>
            <person name="Scheremetjew M."/>
            <person name="Finn R."/>
            <person name="Kale V."/>
            <person name="Holt S."/>
            <person name="Cochrane G."/>
            <person name="Meng A."/>
            <person name="Brown T."/>
            <person name="Cohen L."/>
        </authorList>
    </citation>
    <scope>NUCLEOTIDE SEQUENCE</scope>
    <source>
        <strain evidence="17">RCC2335</strain>
    </source>
</reference>
<evidence type="ECO:0000256" key="8">
    <source>
        <dbReference type="ARBA" id="ARBA00022833"/>
    </source>
</evidence>